<evidence type="ECO:0000256" key="2">
    <source>
        <dbReference type="ARBA" id="ARBA00022840"/>
    </source>
</evidence>
<proteinExistence type="predicted"/>
<dbReference type="Gene3D" id="3.30.70.1230">
    <property type="entry name" value="Nucleotide cyclase"/>
    <property type="match status" value="1"/>
</dbReference>
<evidence type="ECO:0000313" key="4">
    <source>
        <dbReference type="EMBL" id="MBA5776700.1"/>
    </source>
</evidence>
<dbReference type="Pfam" id="PF00211">
    <property type="entry name" value="Guanylate_cyc"/>
    <property type="match status" value="1"/>
</dbReference>
<dbReference type="Pfam" id="PF13191">
    <property type="entry name" value="AAA_16"/>
    <property type="match status" value="1"/>
</dbReference>
<dbReference type="SUPFAM" id="SSF52540">
    <property type="entry name" value="P-loop containing nucleoside triphosphate hydrolases"/>
    <property type="match status" value="1"/>
</dbReference>
<dbReference type="RefSeq" id="WP_182163324.1">
    <property type="nucleotide sequence ID" value="NZ_JACFXV010000043.1"/>
</dbReference>
<dbReference type="Proteomes" id="UP000541109">
    <property type="component" value="Unassembled WGS sequence"/>
</dbReference>
<dbReference type="PROSITE" id="PS50125">
    <property type="entry name" value="GUANYLATE_CYCLASE_2"/>
    <property type="match status" value="1"/>
</dbReference>
<sequence length="1037" mass="113146">MSFGERREVTALFYDLIDSTKLLTHSDLEEFQDVIAAFHEKTSRAVQSQGGSIGETFGDGGMAFFGHPEPLEDTATAAIQAGLDIVQACRRLAAEAGRDDLHVRIGIATSEVVVQLGEAKIGAGVTGLAPTLASRLQGLAEPDTVVVGERTRELARRHFSYTYLGAHKLKGLDEELNLWSVKPRAIRASRFLASGRLSTHLVGRKRELETALGLWKKAASGQGQTLVLTGEAGIGKSRFAYEVFRRTRAGRSRLTVLQCDPRSSNISMFPLAELVRASSGLGEDIGAHGLGAVADLMQGEGISDPEVIETIAFAAGVAPAPNGLAAEVNPQRVRDRIVWAIHEVLAAWAQAGPVIIAVEDLHWIDPTSLDLLKDLTDWIADKPILLVLTMRDAQGWLESRKDVTHIALNRLQADEIGDFVAKLIPGDDQDGGREAALPLIYQRTNGIPLFLEELLQWLKNEPGNGDVDTLTKLSNARIFSFENLLSARLGASRLAKSVAQAASVIGHAFDEETLWSILPDVAANDITHALDDLVEAKLLVRRRDGSGGTYDFRHAMIEETLYGTLLRKSRSALHEKIYLAASAGTARTKLGPARLAEHAERAGLSKEAVRNFIAAAKESSIRSAVVEARHFLERASRLLEAINPDDEREKLELTALAALGPILTSTQGTRSPEACRLYERAVEIARRRPIHEQAQWFPIYWGWWYTGADFGIQRERAETVMSDLRQVADPEVQLQVQHCVWAIDFNMGRHDTCVAAVDAGLELYQAGRGRESLTLYGGHDPRVCGLGQKGLSLWFKGFPSRALASVEESLRWAREIRHMGSECHACDIAAMLHRYRRDYGSLREVIGNMRELARKHDLPSLDAKSMIFEGWCMAELGDPAAGGTAAEEGAAILAGIGTREDFPVYSEMRAEILAMQGETAAALSLLNEALAEAEATGHRYWLAELYRRRALVLDQRGEGKTEVVDALNRALAVAQDQGAKLLFLMAYHTALELGVADEIEPEFHQQALAAAKTVEQSTEMAALLASIAAKAGAAFPG</sequence>
<dbReference type="GO" id="GO:0005737">
    <property type="term" value="C:cytoplasm"/>
    <property type="evidence" value="ECO:0007669"/>
    <property type="project" value="TreeGrafter"/>
</dbReference>
<dbReference type="GO" id="GO:0009190">
    <property type="term" value="P:cyclic nucleotide biosynthetic process"/>
    <property type="evidence" value="ECO:0007669"/>
    <property type="project" value="InterPro"/>
</dbReference>
<keyword evidence="5" id="KW-1185">Reference proteome</keyword>
<accession>A0A839AAL2</accession>
<dbReference type="GO" id="GO:0005524">
    <property type="term" value="F:ATP binding"/>
    <property type="evidence" value="ECO:0007669"/>
    <property type="project" value="UniProtKB-KW"/>
</dbReference>
<dbReference type="PANTHER" id="PTHR16305">
    <property type="entry name" value="TESTICULAR SOLUBLE ADENYLYL CYCLASE"/>
    <property type="match status" value="1"/>
</dbReference>
<dbReference type="GO" id="GO:0035556">
    <property type="term" value="P:intracellular signal transduction"/>
    <property type="evidence" value="ECO:0007669"/>
    <property type="project" value="InterPro"/>
</dbReference>
<keyword evidence="1" id="KW-0547">Nucleotide-binding</keyword>
<dbReference type="SMART" id="SM00044">
    <property type="entry name" value="CYCc"/>
    <property type="match status" value="1"/>
</dbReference>
<dbReference type="SUPFAM" id="SSF55073">
    <property type="entry name" value="Nucleotide cyclase"/>
    <property type="match status" value="1"/>
</dbReference>
<comment type="caution">
    <text evidence="4">The sequence shown here is derived from an EMBL/GenBank/DDBJ whole genome shotgun (WGS) entry which is preliminary data.</text>
</comment>
<evidence type="ECO:0000256" key="1">
    <source>
        <dbReference type="ARBA" id="ARBA00022741"/>
    </source>
</evidence>
<dbReference type="AlphaFoldDB" id="A0A839AAL2"/>
<organism evidence="4 5">
    <name type="scientific">Stappia albiluteola</name>
    <dbReference type="NCBI Taxonomy" id="2758565"/>
    <lineage>
        <taxon>Bacteria</taxon>
        <taxon>Pseudomonadati</taxon>
        <taxon>Pseudomonadota</taxon>
        <taxon>Alphaproteobacteria</taxon>
        <taxon>Hyphomicrobiales</taxon>
        <taxon>Stappiaceae</taxon>
        <taxon>Stappia</taxon>
    </lineage>
</organism>
<dbReference type="EMBL" id="JACFXV010000043">
    <property type="protein sequence ID" value="MBA5776700.1"/>
    <property type="molecule type" value="Genomic_DNA"/>
</dbReference>
<dbReference type="InterPro" id="IPR029787">
    <property type="entry name" value="Nucleotide_cyclase"/>
</dbReference>
<dbReference type="SUPFAM" id="SSF48452">
    <property type="entry name" value="TPR-like"/>
    <property type="match status" value="1"/>
</dbReference>
<name>A0A839AAL2_9HYPH</name>
<dbReference type="InterPro" id="IPR041664">
    <property type="entry name" value="AAA_16"/>
</dbReference>
<protein>
    <submittedName>
        <fullName evidence="4">AAA family ATPase</fullName>
    </submittedName>
</protein>
<gene>
    <name evidence="4" type="ORF">H2509_06115</name>
</gene>
<evidence type="ECO:0000313" key="5">
    <source>
        <dbReference type="Proteomes" id="UP000541109"/>
    </source>
</evidence>
<dbReference type="GO" id="GO:0004016">
    <property type="term" value="F:adenylate cyclase activity"/>
    <property type="evidence" value="ECO:0007669"/>
    <property type="project" value="TreeGrafter"/>
</dbReference>
<keyword evidence="2" id="KW-0067">ATP-binding</keyword>
<dbReference type="InterPro" id="IPR011990">
    <property type="entry name" value="TPR-like_helical_dom_sf"/>
</dbReference>
<dbReference type="InterPro" id="IPR027417">
    <property type="entry name" value="P-loop_NTPase"/>
</dbReference>
<dbReference type="InterPro" id="IPR001054">
    <property type="entry name" value="A/G_cyclase"/>
</dbReference>
<feature type="domain" description="Guanylate cyclase" evidence="3">
    <location>
        <begin position="10"/>
        <end position="137"/>
    </location>
</feature>
<dbReference type="CDD" id="cd07302">
    <property type="entry name" value="CHD"/>
    <property type="match status" value="1"/>
</dbReference>
<evidence type="ECO:0000259" key="3">
    <source>
        <dbReference type="PROSITE" id="PS50125"/>
    </source>
</evidence>
<reference evidence="4 5" key="1">
    <citation type="submission" date="2020-07" db="EMBL/GenBank/DDBJ databases">
        <title>Stappia sp., F7233, whole genome shotgun sequencing project.</title>
        <authorList>
            <person name="Jiang S."/>
            <person name="Liu Z.W."/>
            <person name="Du Z.J."/>
        </authorList>
    </citation>
    <scope>NUCLEOTIDE SEQUENCE [LARGE SCALE GENOMIC DNA]</scope>
    <source>
        <strain evidence="4 5">F7233</strain>
    </source>
</reference>
<dbReference type="PANTHER" id="PTHR16305:SF28">
    <property type="entry name" value="GUANYLATE CYCLASE DOMAIN-CONTAINING PROTEIN"/>
    <property type="match status" value="1"/>
</dbReference>